<dbReference type="RefSeq" id="XP_040726934.1">
    <property type="nucleotide sequence ID" value="XM_040870976.1"/>
</dbReference>
<keyword evidence="2" id="KW-0479">Metal-binding</keyword>
<keyword evidence="5" id="KW-0862">Zinc</keyword>
<feature type="region of interest" description="Disordered" evidence="8">
    <location>
        <begin position="229"/>
        <end position="286"/>
    </location>
</feature>
<feature type="domain" description="C2H2-type" evidence="9">
    <location>
        <begin position="294"/>
        <end position="321"/>
    </location>
</feature>
<feature type="compositionally biased region" description="Polar residues" evidence="8">
    <location>
        <begin position="121"/>
        <end position="135"/>
    </location>
</feature>
<dbReference type="Proteomes" id="UP000193685">
    <property type="component" value="Unassembled WGS sequence"/>
</dbReference>
<gene>
    <name evidence="10" type="ORF">BCR37DRAFT_391233</name>
</gene>
<keyword evidence="6" id="KW-0539">Nucleus</keyword>
<feature type="compositionally biased region" description="Polar residues" evidence="8">
    <location>
        <begin position="43"/>
        <end position="55"/>
    </location>
</feature>
<keyword evidence="11" id="KW-1185">Reference proteome</keyword>
<evidence type="ECO:0000256" key="1">
    <source>
        <dbReference type="ARBA" id="ARBA00004123"/>
    </source>
</evidence>
<evidence type="ECO:0000256" key="5">
    <source>
        <dbReference type="ARBA" id="ARBA00022833"/>
    </source>
</evidence>
<keyword evidence="4 7" id="KW-0863">Zinc-finger</keyword>
<feature type="compositionally biased region" description="Low complexity" evidence="8">
    <location>
        <begin position="268"/>
        <end position="286"/>
    </location>
</feature>
<evidence type="ECO:0000256" key="6">
    <source>
        <dbReference type="ARBA" id="ARBA00023242"/>
    </source>
</evidence>
<dbReference type="PROSITE" id="PS00028">
    <property type="entry name" value="ZINC_FINGER_C2H2_1"/>
    <property type="match status" value="1"/>
</dbReference>
<dbReference type="GO" id="GO:0005634">
    <property type="term" value="C:nucleus"/>
    <property type="evidence" value="ECO:0007669"/>
    <property type="project" value="UniProtKB-SubCell"/>
</dbReference>
<feature type="region of interest" description="Disordered" evidence="8">
    <location>
        <begin position="1"/>
        <end position="55"/>
    </location>
</feature>
<feature type="region of interest" description="Disordered" evidence="8">
    <location>
        <begin position="310"/>
        <end position="365"/>
    </location>
</feature>
<evidence type="ECO:0000259" key="9">
    <source>
        <dbReference type="PROSITE" id="PS50157"/>
    </source>
</evidence>
<dbReference type="InterPro" id="IPR013087">
    <property type="entry name" value="Znf_C2H2_type"/>
</dbReference>
<evidence type="ECO:0000256" key="2">
    <source>
        <dbReference type="ARBA" id="ARBA00022723"/>
    </source>
</evidence>
<comment type="caution">
    <text evidence="10">The sequence shown here is derived from an EMBL/GenBank/DDBJ whole genome shotgun (WGS) entry which is preliminary data.</text>
</comment>
<evidence type="ECO:0000256" key="3">
    <source>
        <dbReference type="ARBA" id="ARBA00022737"/>
    </source>
</evidence>
<dbReference type="PROSITE" id="PS50157">
    <property type="entry name" value="ZINC_FINGER_C2H2_2"/>
    <property type="match status" value="3"/>
</dbReference>
<evidence type="ECO:0000313" key="10">
    <source>
        <dbReference type="EMBL" id="ORY85452.1"/>
    </source>
</evidence>
<feature type="compositionally biased region" description="Low complexity" evidence="8">
    <location>
        <begin position="156"/>
        <end position="165"/>
    </location>
</feature>
<dbReference type="SMART" id="SM00355">
    <property type="entry name" value="ZnF_C2H2"/>
    <property type="match status" value="3"/>
</dbReference>
<dbReference type="Pfam" id="PF00096">
    <property type="entry name" value="zf-C2H2"/>
    <property type="match status" value="2"/>
</dbReference>
<evidence type="ECO:0000313" key="11">
    <source>
        <dbReference type="Proteomes" id="UP000193685"/>
    </source>
</evidence>
<comment type="subcellular location">
    <subcellularLocation>
        <location evidence="1">Nucleus</location>
    </subcellularLocation>
</comment>
<dbReference type="OrthoDB" id="7295497at2759"/>
<dbReference type="GeneID" id="63787575"/>
<proteinExistence type="predicted"/>
<feature type="domain" description="C2H2-type" evidence="9">
    <location>
        <begin position="402"/>
        <end position="435"/>
    </location>
</feature>
<protein>
    <recommendedName>
        <fullName evidence="9">C2H2-type domain-containing protein</fullName>
    </recommendedName>
</protein>
<dbReference type="SUPFAM" id="SSF57667">
    <property type="entry name" value="beta-beta-alpha zinc fingers"/>
    <property type="match status" value="2"/>
</dbReference>
<dbReference type="STRING" id="56484.A0A1Y2FN93"/>
<sequence length="436" mass="47532">MPPSSSEATVKDAPSTSAHTKSARIQTQYPQLFDNDGRKPDTSDSPVVSPNVDFRSNNYFMGMESSVRFEGKTPRGGQGGRAPVVADRMKKLNAVPNNVPTVSPVEAFLEMPSMPAPSMKHGSSNETSLPTASRESSAKSDSIFAPPRASTQDPRAASSSTTPSAGHSEPSSIIPVRQNGHQAPRPVQNQYGAYSQYGGPMDVRSYQPAKQADHYDAAYHGPSAVQALQNKDANARFRTLNKEDSSISNMSSMSSGYGDSESEPSASQQYALQQHQQLLQQQQLPQHTPASTMFACDECGRNFEKQTSLTAHKRVHNKATASASRSPTGVAGDVDDGDDFVPPPDADDERSGSSSAQFSKNGPHRCDWIIPSTGQRCGTVFSRPYDLVRHQDTIHGKKRKEFRCEICKSAAVEKVFSRNDALVRHMRHVHNRELKK</sequence>
<name>A0A1Y2FN93_PROLT</name>
<dbReference type="PANTHER" id="PTHR24394:SF29">
    <property type="entry name" value="MYONEURIN"/>
    <property type="match status" value="1"/>
</dbReference>
<accession>A0A1Y2FN93</accession>
<reference evidence="10 11" key="1">
    <citation type="submission" date="2016-07" db="EMBL/GenBank/DDBJ databases">
        <title>Pervasive Adenine N6-methylation of Active Genes in Fungi.</title>
        <authorList>
            <consortium name="DOE Joint Genome Institute"/>
            <person name="Mondo S.J."/>
            <person name="Dannebaum R.O."/>
            <person name="Kuo R.C."/>
            <person name="Labutti K."/>
            <person name="Haridas S."/>
            <person name="Kuo A."/>
            <person name="Salamov A."/>
            <person name="Ahrendt S.R."/>
            <person name="Lipzen A."/>
            <person name="Sullivan W."/>
            <person name="Andreopoulos W.B."/>
            <person name="Clum A."/>
            <person name="Lindquist E."/>
            <person name="Daum C."/>
            <person name="Ramamoorthy G.K."/>
            <person name="Gryganskyi A."/>
            <person name="Culley D."/>
            <person name="Magnuson J.K."/>
            <person name="James T.Y."/>
            <person name="O'Malley M.A."/>
            <person name="Stajich J.E."/>
            <person name="Spatafora J.W."/>
            <person name="Visel A."/>
            <person name="Grigoriev I.V."/>
        </authorList>
    </citation>
    <scope>NUCLEOTIDE SEQUENCE [LARGE SCALE GENOMIC DNA]</scope>
    <source>
        <strain evidence="10 11">12-1054</strain>
    </source>
</reference>
<keyword evidence="3" id="KW-0677">Repeat</keyword>
<dbReference type="GO" id="GO:0000981">
    <property type="term" value="F:DNA-binding transcription factor activity, RNA polymerase II-specific"/>
    <property type="evidence" value="ECO:0007669"/>
    <property type="project" value="TreeGrafter"/>
</dbReference>
<evidence type="ECO:0000256" key="4">
    <source>
        <dbReference type="ARBA" id="ARBA00022771"/>
    </source>
</evidence>
<dbReference type="EMBL" id="MCFI01000004">
    <property type="protein sequence ID" value="ORY85452.1"/>
    <property type="molecule type" value="Genomic_DNA"/>
</dbReference>
<evidence type="ECO:0000256" key="8">
    <source>
        <dbReference type="SAM" id="MobiDB-lite"/>
    </source>
</evidence>
<dbReference type="Pfam" id="PF13912">
    <property type="entry name" value="zf-C2H2_6"/>
    <property type="match status" value="1"/>
</dbReference>
<feature type="compositionally biased region" description="Polar residues" evidence="8">
    <location>
        <begin position="1"/>
        <end position="30"/>
    </location>
</feature>
<dbReference type="FunFam" id="3.30.160.60:FF:000100">
    <property type="entry name" value="Zinc finger 45-like"/>
    <property type="match status" value="1"/>
</dbReference>
<feature type="domain" description="C2H2-type" evidence="9">
    <location>
        <begin position="364"/>
        <end position="400"/>
    </location>
</feature>
<dbReference type="PANTHER" id="PTHR24394">
    <property type="entry name" value="ZINC FINGER PROTEIN"/>
    <property type="match status" value="1"/>
</dbReference>
<dbReference type="GO" id="GO:0008270">
    <property type="term" value="F:zinc ion binding"/>
    <property type="evidence" value="ECO:0007669"/>
    <property type="project" value="UniProtKB-KW"/>
</dbReference>
<dbReference type="InterPro" id="IPR036236">
    <property type="entry name" value="Znf_C2H2_sf"/>
</dbReference>
<dbReference type="AlphaFoldDB" id="A0A1Y2FN93"/>
<evidence type="ECO:0000256" key="7">
    <source>
        <dbReference type="PROSITE-ProRule" id="PRU00042"/>
    </source>
</evidence>
<dbReference type="Gene3D" id="3.30.160.60">
    <property type="entry name" value="Classic Zinc Finger"/>
    <property type="match status" value="2"/>
</dbReference>
<organism evidence="10 11">
    <name type="scientific">Protomyces lactucae-debilis</name>
    <dbReference type="NCBI Taxonomy" id="2754530"/>
    <lineage>
        <taxon>Eukaryota</taxon>
        <taxon>Fungi</taxon>
        <taxon>Dikarya</taxon>
        <taxon>Ascomycota</taxon>
        <taxon>Taphrinomycotina</taxon>
        <taxon>Taphrinomycetes</taxon>
        <taxon>Taphrinales</taxon>
        <taxon>Protomycetaceae</taxon>
        <taxon>Protomyces</taxon>
    </lineage>
</organism>
<feature type="compositionally biased region" description="Low complexity" evidence="8">
    <location>
        <begin position="246"/>
        <end position="259"/>
    </location>
</feature>
<feature type="region of interest" description="Disordered" evidence="8">
    <location>
        <begin position="112"/>
        <end position="213"/>
    </location>
</feature>